<evidence type="ECO:0000259" key="1">
    <source>
        <dbReference type="PROSITE" id="PS51387"/>
    </source>
</evidence>
<dbReference type="AlphaFoldDB" id="A0A1I1FUM8"/>
<dbReference type="OrthoDB" id="143770at2"/>
<evidence type="ECO:0000313" key="2">
    <source>
        <dbReference type="EMBL" id="SFC02752.1"/>
    </source>
</evidence>
<dbReference type="SUPFAM" id="SSF56176">
    <property type="entry name" value="FAD-binding/transporter-associated domain-like"/>
    <property type="match status" value="1"/>
</dbReference>
<dbReference type="STRING" id="574651.SAMN04487968_103125"/>
<dbReference type="InterPro" id="IPR016169">
    <property type="entry name" value="FAD-bd_PCMH_sub2"/>
</dbReference>
<dbReference type="Proteomes" id="UP000198832">
    <property type="component" value="Unassembled WGS sequence"/>
</dbReference>
<keyword evidence="3" id="KW-1185">Reference proteome</keyword>
<protein>
    <submittedName>
        <fullName evidence="2">FAD/FMN-containing dehydrogenase</fullName>
    </submittedName>
</protein>
<dbReference type="GO" id="GO:0071949">
    <property type="term" value="F:FAD binding"/>
    <property type="evidence" value="ECO:0007669"/>
    <property type="project" value="InterPro"/>
</dbReference>
<feature type="domain" description="FAD-binding PCMH-type" evidence="1">
    <location>
        <begin position="13"/>
        <end position="178"/>
    </location>
</feature>
<dbReference type="RefSeq" id="WP_091121101.1">
    <property type="nucleotide sequence ID" value="NZ_FOLB01000003.1"/>
</dbReference>
<gene>
    <name evidence="2" type="ORF">SAMN04487968_103125</name>
</gene>
<dbReference type="Gene3D" id="3.30.465.10">
    <property type="match status" value="1"/>
</dbReference>
<dbReference type="Pfam" id="PF01565">
    <property type="entry name" value="FAD_binding_4"/>
    <property type="match status" value="1"/>
</dbReference>
<accession>A0A1I1FUM8</accession>
<dbReference type="PANTHER" id="PTHR43762">
    <property type="entry name" value="L-GULONOLACTONE OXIDASE"/>
    <property type="match status" value="1"/>
</dbReference>
<dbReference type="InterPro" id="IPR010031">
    <property type="entry name" value="FAD_lactone_oxidase-like"/>
</dbReference>
<dbReference type="InterPro" id="IPR006094">
    <property type="entry name" value="Oxid_FAD_bind_N"/>
</dbReference>
<dbReference type="PANTHER" id="PTHR43762:SF5">
    <property type="entry name" value="FAD-BINDING PCMH-TYPE DOMAIN-CONTAINING PROTEIN"/>
    <property type="match status" value="1"/>
</dbReference>
<organism evidence="2 3">
    <name type="scientific">Nocardioides terrae</name>
    <dbReference type="NCBI Taxonomy" id="574651"/>
    <lineage>
        <taxon>Bacteria</taxon>
        <taxon>Bacillati</taxon>
        <taxon>Actinomycetota</taxon>
        <taxon>Actinomycetes</taxon>
        <taxon>Propionibacteriales</taxon>
        <taxon>Nocardioidaceae</taxon>
        <taxon>Nocardioides</taxon>
    </lineage>
</organism>
<dbReference type="InterPro" id="IPR016166">
    <property type="entry name" value="FAD-bd_PCMH"/>
</dbReference>
<sequence length="436" mass="46699">MTGPVPVSGWGRYPVVDAEVHHPRTVDDVAAVVRGGPVTARGLGRSYGDSSLGERIAELTGLDHLVAFDDTTGELTCEAGVSLADVLAVALPRGWFLPVTPGTRFVTVGGAIASDVHGKNHHRDGAFTDHVSSLRVLVASGEVLEVSRASHPDLFHATCGGMGLTGIVLEATFRLRPVRSRAIDETVVKTPSLDGALDAFEEYAGSTYSVGWIDLVATGSSLGRSLVMLGEHAEDGDLGAASARGLPVPVDTPARLLNRFTVAAFNTLYYGRVRRPLVRHRVGYEPFFYPLDRLSDWNRLYGRQGFLQYQFVVPEAAGRDSVAEAVRLIAASGLASPLAVLKVFGEGNASMLGFPRPGYTLTVDLKAGPDALRLCEMLDRLVLEAGGRLYLTKDSRMTSGMFAAGYPRLEEFEQVRSRYGATGVFVSAQARRLGLA</sequence>
<reference evidence="2 3" key="1">
    <citation type="submission" date="2016-10" db="EMBL/GenBank/DDBJ databases">
        <authorList>
            <person name="de Groot N.N."/>
        </authorList>
    </citation>
    <scope>NUCLEOTIDE SEQUENCE [LARGE SCALE GENOMIC DNA]</scope>
    <source>
        <strain evidence="2 3">CGMCC 1.7056</strain>
    </source>
</reference>
<dbReference type="GO" id="GO:0016899">
    <property type="term" value="F:oxidoreductase activity, acting on the CH-OH group of donors, oxygen as acceptor"/>
    <property type="evidence" value="ECO:0007669"/>
    <property type="project" value="InterPro"/>
</dbReference>
<dbReference type="EMBL" id="FOLB01000003">
    <property type="protein sequence ID" value="SFC02752.1"/>
    <property type="molecule type" value="Genomic_DNA"/>
</dbReference>
<name>A0A1I1FUM8_9ACTN</name>
<evidence type="ECO:0000313" key="3">
    <source>
        <dbReference type="Proteomes" id="UP000198832"/>
    </source>
</evidence>
<dbReference type="InterPro" id="IPR036318">
    <property type="entry name" value="FAD-bd_PCMH-like_sf"/>
</dbReference>
<dbReference type="PROSITE" id="PS51387">
    <property type="entry name" value="FAD_PCMH"/>
    <property type="match status" value="1"/>
</dbReference>
<proteinExistence type="predicted"/>